<accession>B9YYR6</accession>
<protein>
    <recommendedName>
        <fullName evidence="3">Pyocin activator protein PrtN</fullName>
    </recommendedName>
</protein>
<evidence type="ECO:0000313" key="2">
    <source>
        <dbReference type="Proteomes" id="UP000003165"/>
    </source>
</evidence>
<evidence type="ECO:0008006" key="3">
    <source>
        <dbReference type="Google" id="ProtNLM"/>
    </source>
</evidence>
<organism evidence="1 2">
    <name type="scientific">Pseudogulbenkiania ferrooxidans 2002</name>
    <dbReference type="NCBI Taxonomy" id="279714"/>
    <lineage>
        <taxon>Bacteria</taxon>
        <taxon>Pseudomonadati</taxon>
        <taxon>Pseudomonadota</taxon>
        <taxon>Betaproteobacteria</taxon>
        <taxon>Neisseriales</taxon>
        <taxon>Chromobacteriaceae</taxon>
        <taxon>Pseudogulbenkiania</taxon>
    </lineage>
</organism>
<sequence>MHKNTPMTHGHSLLETNMENKTNRTAWLLMAQHQTPSIPLANICDEHFGVSIAEANRLATLNKLPLPTYRVGPSRQSPRHVHIDDLAKLIDERHDAARRSWERSQV</sequence>
<gene>
    <name evidence="1" type="ORF">FuraDRAFT_0251</name>
</gene>
<dbReference type="Proteomes" id="UP000003165">
    <property type="component" value="Unassembled WGS sequence"/>
</dbReference>
<dbReference type="Pfam" id="PF11112">
    <property type="entry name" value="PyocinActivator"/>
    <property type="match status" value="1"/>
</dbReference>
<dbReference type="InterPro" id="IPR020518">
    <property type="entry name" value="Tscrpt_reg_PrtN"/>
</dbReference>
<reference evidence="1 2" key="1">
    <citation type="submission" date="2009-02" db="EMBL/GenBank/DDBJ databases">
        <title>Sequencing of the draft genome and assembly of Lutiella nitroferrum 2002.</title>
        <authorList>
            <consortium name="US DOE Joint Genome Institute (JGI-PGF)"/>
            <person name="Lucas S."/>
            <person name="Copeland A."/>
            <person name="Lapidus A."/>
            <person name="Glavina del Rio T."/>
            <person name="Tice H."/>
            <person name="Bruce D."/>
            <person name="Goodwin L."/>
            <person name="Pitluck S."/>
            <person name="Larimer F."/>
            <person name="Land M.L."/>
            <person name="Hauser L."/>
            <person name="Coates J.D."/>
        </authorList>
    </citation>
    <scope>NUCLEOTIDE SEQUENCE [LARGE SCALE GENOMIC DNA]</scope>
    <source>
        <strain evidence="1 2">2002</strain>
    </source>
</reference>
<dbReference type="RefSeq" id="WP_008952271.1">
    <property type="nucleotide sequence ID" value="NZ_ACIS01000001.1"/>
</dbReference>
<dbReference type="EMBL" id="ACIS01000001">
    <property type="protein sequence ID" value="EEG10269.1"/>
    <property type="molecule type" value="Genomic_DNA"/>
</dbReference>
<dbReference type="AlphaFoldDB" id="B9YYR6"/>
<dbReference type="GO" id="GO:0006355">
    <property type="term" value="P:regulation of DNA-templated transcription"/>
    <property type="evidence" value="ECO:0007669"/>
    <property type="project" value="InterPro"/>
</dbReference>
<keyword evidence="2" id="KW-1185">Reference proteome</keyword>
<evidence type="ECO:0000313" key="1">
    <source>
        <dbReference type="EMBL" id="EEG10269.1"/>
    </source>
</evidence>
<name>B9YYR6_9NEIS</name>
<comment type="caution">
    <text evidence="1">The sequence shown here is derived from an EMBL/GenBank/DDBJ whole genome shotgun (WGS) entry which is preliminary data.</text>
</comment>
<proteinExistence type="predicted"/>